<sequence>MYQYRLGADLLEGSSEEKNLVDNRMTMSQQRPRVAKKANGILVCIKKSVASRSREDIVTIQENRILHSFLSRKCLMLHKYTKSSVNVTGEVPSKSMKLCNLISAVDLLMTSLSSFGWDAQHCLEMA</sequence>
<reference evidence="2" key="2">
    <citation type="submission" date="2017-12" db="EMBL/GenBank/DDBJ databases">
        <title>Genome sequence of the Bar-tailed Godwit (Limosa lapponica baueri).</title>
        <authorList>
            <person name="Lima N.C.B."/>
            <person name="Parody-Merino A.M."/>
            <person name="Battley P.F."/>
            <person name="Fidler A.E."/>
            <person name="Prosdocimi F."/>
        </authorList>
    </citation>
    <scope>NUCLEOTIDE SEQUENCE [LARGE SCALE GENOMIC DNA]</scope>
</reference>
<dbReference type="EMBL" id="KZ505975">
    <property type="protein sequence ID" value="PKU42616.1"/>
    <property type="molecule type" value="Genomic_DNA"/>
</dbReference>
<keyword evidence="1" id="KW-0548">Nucleotidyltransferase</keyword>
<organism evidence="1 2">
    <name type="scientific">Limosa lapponica baueri</name>
    <dbReference type="NCBI Taxonomy" id="1758121"/>
    <lineage>
        <taxon>Eukaryota</taxon>
        <taxon>Metazoa</taxon>
        <taxon>Chordata</taxon>
        <taxon>Craniata</taxon>
        <taxon>Vertebrata</taxon>
        <taxon>Euteleostomi</taxon>
        <taxon>Archelosauria</taxon>
        <taxon>Archosauria</taxon>
        <taxon>Dinosauria</taxon>
        <taxon>Saurischia</taxon>
        <taxon>Theropoda</taxon>
        <taxon>Coelurosauria</taxon>
        <taxon>Aves</taxon>
        <taxon>Neognathae</taxon>
        <taxon>Neoaves</taxon>
        <taxon>Charadriiformes</taxon>
        <taxon>Scolopacidae</taxon>
        <taxon>Limosa</taxon>
    </lineage>
</organism>
<name>A0A2I0U978_LIMLA</name>
<gene>
    <name evidence="1" type="ORF">llap_7079</name>
</gene>
<keyword evidence="1" id="KW-0695">RNA-directed DNA polymerase</keyword>
<evidence type="ECO:0000313" key="1">
    <source>
        <dbReference type="EMBL" id="PKU42616.1"/>
    </source>
</evidence>
<dbReference type="GO" id="GO:0003964">
    <property type="term" value="F:RNA-directed DNA polymerase activity"/>
    <property type="evidence" value="ECO:0007669"/>
    <property type="project" value="UniProtKB-KW"/>
</dbReference>
<reference evidence="2" key="1">
    <citation type="submission" date="2017-11" db="EMBL/GenBank/DDBJ databases">
        <authorList>
            <person name="Lima N.C."/>
            <person name="Parody-Merino A.M."/>
            <person name="Battley P.F."/>
            <person name="Fidler A.E."/>
            <person name="Prosdocimi F."/>
        </authorList>
    </citation>
    <scope>NUCLEOTIDE SEQUENCE [LARGE SCALE GENOMIC DNA]</scope>
</reference>
<evidence type="ECO:0000313" key="2">
    <source>
        <dbReference type="Proteomes" id="UP000233556"/>
    </source>
</evidence>
<keyword evidence="1" id="KW-0808">Transferase</keyword>
<keyword evidence="2" id="KW-1185">Reference proteome</keyword>
<dbReference type="AlphaFoldDB" id="A0A2I0U978"/>
<accession>A0A2I0U978</accession>
<protein>
    <submittedName>
        <fullName evidence="1">Rna-directed dna polymerase from mobile element jockey-like</fullName>
    </submittedName>
</protein>
<dbReference type="Proteomes" id="UP000233556">
    <property type="component" value="Unassembled WGS sequence"/>
</dbReference>
<proteinExistence type="predicted"/>